<dbReference type="RefSeq" id="WP_096894783.1">
    <property type="nucleotide sequence ID" value="NZ_BAOS01000022.1"/>
</dbReference>
<evidence type="ECO:0000313" key="4">
    <source>
        <dbReference type="EMBL" id="GAX61392.1"/>
    </source>
</evidence>
<dbReference type="AlphaFoldDB" id="A0A286TZT0"/>
<protein>
    <submittedName>
        <fullName evidence="4">Signal-transduction protein</fullName>
    </submittedName>
</protein>
<evidence type="ECO:0000256" key="1">
    <source>
        <dbReference type="ARBA" id="ARBA00023122"/>
    </source>
</evidence>
<gene>
    <name evidence="4" type="ORF">SCALIN_C22_0102</name>
</gene>
<dbReference type="Pfam" id="PF00571">
    <property type="entry name" value="CBS"/>
    <property type="match status" value="2"/>
</dbReference>
<evidence type="ECO:0000259" key="3">
    <source>
        <dbReference type="PROSITE" id="PS51371"/>
    </source>
</evidence>
<feature type="domain" description="CBS" evidence="3">
    <location>
        <begin position="10"/>
        <end position="68"/>
    </location>
</feature>
<dbReference type="EMBL" id="BAOS01000022">
    <property type="protein sequence ID" value="GAX61392.1"/>
    <property type="molecule type" value="Genomic_DNA"/>
</dbReference>
<dbReference type="SMART" id="SM00116">
    <property type="entry name" value="CBS"/>
    <property type="match status" value="2"/>
</dbReference>
<dbReference type="CDD" id="cd04623">
    <property type="entry name" value="CBS_pair_bac_euk"/>
    <property type="match status" value="1"/>
</dbReference>
<keyword evidence="5" id="KW-1185">Reference proteome</keyword>
<dbReference type="Proteomes" id="UP000218542">
    <property type="component" value="Unassembled WGS sequence"/>
</dbReference>
<evidence type="ECO:0000313" key="5">
    <source>
        <dbReference type="Proteomes" id="UP000218542"/>
    </source>
</evidence>
<name>A0A286TZT0_9BACT</name>
<accession>A0A286TZT0</accession>
<keyword evidence="1 2" id="KW-0129">CBS domain</keyword>
<dbReference type="Gene3D" id="3.10.580.10">
    <property type="entry name" value="CBS-domain"/>
    <property type="match status" value="1"/>
</dbReference>
<dbReference type="InterPro" id="IPR044725">
    <property type="entry name" value="CBSX3_CBS_dom"/>
</dbReference>
<sequence length="145" mass="16452">MKNPVSQILKSKGEKIWSIAPYETAYKALQLMSEKNLGALLVIEEEKVVGLFSERDYARKAILKGKASKTTNVSELMTKEVLYVDPETSVEDCMSLMTAKCIRHLPVMEKKQLVGVVSQGDVVKQLIADQKFENEELERYIHEEC</sequence>
<dbReference type="PANTHER" id="PTHR43080">
    <property type="entry name" value="CBS DOMAIN-CONTAINING PROTEIN CBSX3, MITOCHONDRIAL"/>
    <property type="match status" value="1"/>
</dbReference>
<dbReference type="PROSITE" id="PS51371">
    <property type="entry name" value="CBS"/>
    <property type="match status" value="2"/>
</dbReference>
<comment type="caution">
    <text evidence="4">The sequence shown here is derived from an EMBL/GenBank/DDBJ whole genome shotgun (WGS) entry which is preliminary data.</text>
</comment>
<proteinExistence type="predicted"/>
<dbReference type="PANTHER" id="PTHR43080:SF2">
    <property type="entry name" value="CBS DOMAIN-CONTAINING PROTEIN"/>
    <property type="match status" value="1"/>
</dbReference>
<evidence type="ECO:0000256" key="2">
    <source>
        <dbReference type="PROSITE-ProRule" id="PRU00703"/>
    </source>
</evidence>
<organism evidence="4 5">
    <name type="scientific">Candidatus Scalindua japonica</name>
    <dbReference type="NCBI Taxonomy" id="1284222"/>
    <lineage>
        <taxon>Bacteria</taxon>
        <taxon>Pseudomonadati</taxon>
        <taxon>Planctomycetota</taxon>
        <taxon>Candidatus Brocadiia</taxon>
        <taxon>Candidatus Brocadiales</taxon>
        <taxon>Candidatus Scalinduaceae</taxon>
        <taxon>Candidatus Scalindua</taxon>
    </lineage>
</organism>
<feature type="domain" description="CBS" evidence="3">
    <location>
        <begin position="77"/>
        <end position="136"/>
    </location>
</feature>
<dbReference type="InterPro" id="IPR046342">
    <property type="entry name" value="CBS_dom_sf"/>
</dbReference>
<dbReference type="SUPFAM" id="SSF54631">
    <property type="entry name" value="CBS-domain pair"/>
    <property type="match status" value="1"/>
</dbReference>
<dbReference type="InterPro" id="IPR051257">
    <property type="entry name" value="Diverse_CBS-Domain"/>
</dbReference>
<dbReference type="OrthoDB" id="5295985at2"/>
<dbReference type="InterPro" id="IPR000644">
    <property type="entry name" value="CBS_dom"/>
</dbReference>
<reference evidence="5" key="1">
    <citation type="journal article" date="2017" name="Environ. Microbiol. Rep.">
        <title>Genetic Diversity of Marine Anaerobic Ammonium-Oxidizing Bacteria as Revealed by Genomic and Proteomic Analyses of 'Candidatus Scalindua japonica'.</title>
        <authorList>
            <person name="Oshiki M."/>
            <person name="Mizuto K."/>
            <person name="Kimura Z."/>
            <person name="Kindaichi T."/>
            <person name="Satoh H."/>
            <person name="Okabe S."/>
        </authorList>
    </citation>
    <scope>NUCLEOTIDE SEQUENCE [LARGE SCALE GENOMIC DNA]</scope>
    <source>
        <strain evidence="5">husup-a2</strain>
    </source>
</reference>